<organism evidence="1">
    <name type="scientific">marine metagenome</name>
    <dbReference type="NCBI Taxonomy" id="408172"/>
    <lineage>
        <taxon>unclassified sequences</taxon>
        <taxon>metagenomes</taxon>
        <taxon>ecological metagenomes</taxon>
    </lineage>
</organism>
<proteinExistence type="predicted"/>
<gene>
    <name evidence="1" type="ORF">METZ01_LOCUS126716</name>
</gene>
<protein>
    <submittedName>
        <fullName evidence="1">Uncharacterized protein</fullName>
    </submittedName>
</protein>
<dbReference type="AlphaFoldDB" id="A0A381YB65"/>
<dbReference type="EMBL" id="UINC01017733">
    <property type="protein sequence ID" value="SVA73862.1"/>
    <property type="molecule type" value="Genomic_DNA"/>
</dbReference>
<evidence type="ECO:0000313" key="1">
    <source>
        <dbReference type="EMBL" id="SVA73862.1"/>
    </source>
</evidence>
<accession>A0A381YB65</accession>
<name>A0A381YB65_9ZZZZ</name>
<sequence>MLLINYDAFRKLILTKDLKLHND</sequence>
<reference evidence="1" key="1">
    <citation type="submission" date="2018-05" db="EMBL/GenBank/DDBJ databases">
        <authorList>
            <person name="Lanie J.A."/>
            <person name="Ng W.-L."/>
            <person name="Kazmierczak K.M."/>
            <person name="Andrzejewski T.M."/>
            <person name="Davidsen T.M."/>
            <person name="Wayne K.J."/>
            <person name="Tettelin H."/>
            <person name="Glass J.I."/>
            <person name="Rusch D."/>
            <person name="Podicherti R."/>
            <person name="Tsui H.-C.T."/>
            <person name="Winkler M.E."/>
        </authorList>
    </citation>
    <scope>NUCLEOTIDE SEQUENCE</scope>
</reference>